<accession>A0A7H9E7X4</accession>
<sequence length="200" mass="23392">MDKEKPSIEVVVNYFKANIPGCGITDAEIDDLRQLYPKVSYKDMSRVFHQALNQHAMQPVSYMTRQLRILRPPTDPFNTQINQRTAYGKRIEKGTDWDAKQAEVDQSRGLNRQSYDQTHGEGAFDRKKRQECEELHQKFVELDRQAEQNKQPTPVAGYDAWSDEDKAWYDDLVEGVMHLIDEDEVNREKKKKEATQDKDK</sequence>
<evidence type="ECO:0000313" key="3">
    <source>
        <dbReference type="Proteomes" id="UP000510660"/>
    </source>
</evidence>
<feature type="compositionally biased region" description="Polar residues" evidence="1">
    <location>
        <begin position="108"/>
        <end position="117"/>
    </location>
</feature>
<name>A0A7H9E7X4_9LACO</name>
<proteinExistence type="predicted"/>
<dbReference type="Proteomes" id="UP000510660">
    <property type="component" value="Chromosome"/>
</dbReference>
<feature type="region of interest" description="Disordered" evidence="1">
    <location>
        <begin position="104"/>
        <end position="126"/>
    </location>
</feature>
<dbReference type="AlphaFoldDB" id="A0A7H9E7X4"/>
<dbReference type="EMBL" id="CP047415">
    <property type="protein sequence ID" value="QLL73751.1"/>
    <property type="molecule type" value="Genomic_DNA"/>
</dbReference>
<organism evidence="2 3">
    <name type="scientific">Lactobacillus crispatus</name>
    <dbReference type="NCBI Taxonomy" id="47770"/>
    <lineage>
        <taxon>Bacteria</taxon>
        <taxon>Bacillati</taxon>
        <taxon>Bacillota</taxon>
        <taxon>Bacilli</taxon>
        <taxon>Lactobacillales</taxon>
        <taxon>Lactobacillaceae</taxon>
        <taxon>Lactobacillus</taxon>
    </lineage>
</organism>
<gene>
    <name evidence="2" type="ORF">GTO85_04875</name>
</gene>
<protein>
    <submittedName>
        <fullName evidence="2">Uncharacterized protein</fullName>
    </submittedName>
</protein>
<reference evidence="2 3" key="1">
    <citation type="submission" date="2020-01" db="EMBL/GenBank/DDBJ databases">
        <title>Complete and circular genome sequences of six lactobacillus isolates from horses.</title>
        <authorList>
            <person name="Hassan H.M."/>
        </authorList>
    </citation>
    <scope>NUCLEOTIDE SEQUENCE [LARGE SCALE GENOMIC DNA]</scope>
    <source>
        <strain evidence="2 3">1D</strain>
    </source>
</reference>
<evidence type="ECO:0000313" key="2">
    <source>
        <dbReference type="EMBL" id="QLL73751.1"/>
    </source>
</evidence>
<evidence type="ECO:0000256" key="1">
    <source>
        <dbReference type="SAM" id="MobiDB-lite"/>
    </source>
</evidence>
<dbReference type="RefSeq" id="WP_180862003.1">
    <property type="nucleotide sequence ID" value="NZ_CP047415.1"/>
</dbReference>